<dbReference type="RefSeq" id="WP_159980361.1">
    <property type="nucleotide sequence ID" value="NZ_BLIV01000009.1"/>
</dbReference>
<dbReference type="AlphaFoldDB" id="A0A640W0T1"/>
<dbReference type="PANTHER" id="PTHR43265">
    <property type="entry name" value="ESTERASE ESTD"/>
    <property type="match status" value="1"/>
</dbReference>
<accession>A0A640W0T1</accession>
<dbReference type="InterPro" id="IPR053145">
    <property type="entry name" value="AB_hydrolase_Est10"/>
</dbReference>
<name>A0A640W0T1_9RHOB</name>
<dbReference type="GO" id="GO:0052689">
    <property type="term" value="F:carboxylic ester hydrolase activity"/>
    <property type="evidence" value="ECO:0007669"/>
    <property type="project" value="TreeGrafter"/>
</dbReference>
<reference evidence="2 3" key="1">
    <citation type="submission" date="2019-12" db="EMBL/GenBank/DDBJ databases">
        <title>Roseobacter cerasinus sp. nov., isolated from seawater around aquaculture.</title>
        <authorList>
            <person name="Muramatsu S."/>
            <person name="Takabe Y."/>
            <person name="Mori K."/>
            <person name="Takaichi S."/>
            <person name="Hanada S."/>
        </authorList>
    </citation>
    <scope>NUCLEOTIDE SEQUENCE [LARGE SCALE GENOMIC DNA]</scope>
    <source>
        <strain evidence="2 3">AI77</strain>
    </source>
</reference>
<evidence type="ECO:0000259" key="1">
    <source>
        <dbReference type="Pfam" id="PF12146"/>
    </source>
</evidence>
<organism evidence="2 3">
    <name type="scientific">Roseobacter cerasinus</name>
    <dbReference type="NCBI Taxonomy" id="2602289"/>
    <lineage>
        <taxon>Bacteria</taxon>
        <taxon>Pseudomonadati</taxon>
        <taxon>Pseudomonadota</taxon>
        <taxon>Alphaproteobacteria</taxon>
        <taxon>Rhodobacterales</taxon>
        <taxon>Roseobacteraceae</taxon>
        <taxon>Roseobacter</taxon>
    </lineage>
</organism>
<dbReference type="PANTHER" id="PTHR43265:SF1">
    <property type="entry name" value="ESTERASE ESTD"/>
    <property type="match status" value="1"/>
</dbReference>
<dbReference type="InterPro" id="IPR029058">
    <property type="entry name" value="AB_hydrolase_fold"/>
</dbReference>
<dbReference type="InterPro" id="IPR022742">
    <property type="entry name" value="Hydrolase_4"/>
</dbReference>
<comment type="caution">
    <text evidence="2">The sequence shown here is derived from an EMBL/GenBank/DDBJ whole genome shotgun (WGS) entry which is preliminary data.</text>
</comment>
<keyword evidence="3" id="KW-1185">Reference proteome</keyword>
<protein>
    <recommendedName>
        <fullName evidence="1">Serine aminopeptidase S33 domain-containing protein</fullName>
    </recommendedName>
</protein>
<dbReference type="Proteomes" id="UP000436522">
    <property type="component" value="Unassembled WGS sequence"/>
</dbReference>
<gene>
    <name evidence="2" type="ORF">So717_38290</name>
</gene>
<dbReference type="OrthoDB" id="9765647at2"/>
<evidence type="ECO:0000313" key="2">
    <source>
        <dbReference type="EMBL" id="GFE52076.1"/>
    </source>
</evidence>
<proteinExistence type="predicted"/>
<dbReference type="SUPFAM" id="SSF53474">
    <property type="entry name" value="alpha/beta-Hydrolases"/>
    <property type="match status" value="1"/>
</dbReference>
<feature type="domain" description="Serine aminopeptidase S33" evidence="1">
    <location>
        <begin position="58"/>
        <end position="283"/>
    </location>
</feature>
<sequence length="329" mass="35985">MTWGVCIGLVLVVAVWVWAFSQFEIPQDAKVTEHVVSHAGNRLSGSLVIPEGPSDMPVVLIVHGDGPQNRWSDSTYLPLIRRFLDAGIGVFSWDKPGVGASTGDWLSQSMQMRADEAAAVYAYLRDSVGIAPEALGFLGFSQAGWVVPQASIAVDAHYAVLVGPAANWRRQGAYLTARRLEAAGLASEAVVQQVGENLAQNDALFRGGGTCASRPDLGHARCEFVRRNYEADTTQAVLDMRTPLLVLVGAQDLNVDPHETAEVFGQNPRHEVKIVPEATHSLLRAQPYNFQQPQDWTVWTTLRFVLAGQHAYAPGVLDHMTTWVLDQHR</sequence>
<dbReference type="Pfam" id="PF12146">
    <property type="entry name" value="Hydrolase_4"/>
    <property type="match status" value="1"/>
</dbReference>
<dbReference type="Gene3D" id="3.40.50.1820">
    <property type="entry name" value="alpha/beta hydrolase"/>
    <property type="match status" value="1"/>
</dbReference>
<evidence type="ECO:0000313" key="3">
    <source>
        <dbReference type="Proteomes" id="UP000436522"/>
    </source>
</evidence>
<dbReference type="EMBL" id="BLIV01000009">
    <property type="protein sequence ID" value="GFE52076.1"/>
    <property type="molecule type" value="Genomic_DNA"/>
</dbReference>